<sequence length="105" mass="11057">MADTDRTTPAPSDGGSGTESSSLAILIQEVRRRNRNALVIDAMYLFTTGFLFVIAVQGTWPAVIAAIPIATVLLFAWRSSAPFFVANVVAGVLGAVLTVAGFLPF</sequence>
<feature type="transmembrane region" description="Helical" evidence="2">
    <location>
        <begin position="84"/>
        <end position="103"/>
    </location>
</feature>
<evidence type="ECO:0000256" key="1">
    <source>
        <dbReference type="SAM" id="MobiDB-lite"/>
    </source>
</evidence>
<keyword evidence="2" id="KW-0472">Membrane</keyword>
<dbReference type="EMBL" id="JBHSAQ010000003">
    <property type="protein sequence ID" value="MFC3958519.1"/>
    <property type="molecule type" value="Genomic_DNA"/>
</dbReference>
<feature type="transmembrane region" description="Helical" evidence="2">
    <location>
        <begin position="37"/>
        <end position="54"/>
    </location>
</feature>
<organism evidence="3 4">
    <name type="scientific">Halovivax cerinus</name>
    <dbReference type="NCBI Taxonomy" id="1487865"/>
    <lineage>
        <taxon>Archaea</taxon>
        <taxon>Methanobacteriati</taxon>
        <taxon>Methanobacteriota</taxon>
        <taxon>Stenosarchaea group</taxon>
        <taxon>Halobacteria</taxon>
        <taxon>Halobacteriales</taxon>
        <taxon>Natrialbaceae</taxon>
        <taxon>Halovivax</taxon>
    </lineage>
</organism>
<protein>
    <submittedName>
        <fullName evidence="3">Uncharacterized protein</fullName>
    </submittedName>
</protein>
<reference evidence="3 4" key="1">
    <citation type="journal article" date="2019" name="Int. J. Syst. Evol. Microbiol.">
        <title>The Global Catalogue of Microorganisms (GCM) 10K type strain sequencing project: providing services to taxonomists for standard genome sequencing and annotation.</title>
        <authorList>
            <consortium name="The Broad Institute Genomics Platform"/>
            <consortium name="The Broad Institute Genome Sequencing Center for Infectious Disease"/>
            <person name="Wu L."/>
            <person name="Ma J."/>
        </authorList>
    </citation>
    <scope>NUCLEOTIDE SEQUENCE [LARGE SCALE GENOMIC DNA]</scope>
    <source>
        <strain evidence="3 4">IBRC-M 10256</strain>
    </source>
</reference>
<evidence type="ECO:0000313" key="4">
    <source>
        <dbReference type="Proteomes" id="UP001595846"/>
    </source>
</evidence>
<evidence type="ECO:0000313" key="3">
    <source>
        <dbReference type="EMBL" id="MFC3958519.1"/>
    </source>
</evidence>
<feature type="region of interest" description="Disordered" evidence="1">
    <location>
        <begin position="1"/>
        <end position="21"/>
    </location>
</feature>
<dbReference type="GeneID" id="73903857"/>
<keyword evidence="4" id="KW-1185">Reference proteome</keyword>
<keyword evidence="2" id="KW-1133">Transmembrane helix</keyword>
<dbReference type="RefSeq" id="WP_256531137.1">
    <property type="nucleotide sequence ID" value="NZ_CP101824.1"/>
</dbReference>
<accession>A0ABD5NNI6</accession>
<keyword evidence="2" id="KW-0812">Transmembrane</keyword>
<gene>
    <name evidence="3" type="ORF">ACFOUR_09085</name>
</gene>
<dbReference type="Proteomes" id="UP001595846">
    <property type="component" value="Unassembled WGS sequence"/>
</dbReference>
<comment type="caution">
    <text evidence="3">The sequence shown here is derived from an EMBL/GenBank/DDBJ whole genome shotgun (WGS) entry which is preliminary data.</text>
</comment>
<proteinExistence type="predicted"/>
<dbReference type="AlphaFoldDB" id="A0ABD5NNI6"/>
<feature type="transmembrane region" description="Helical" evidence="2">
    <location>
        <begin position="60"/>
        <end position="77"/>
    </location>
</feature>
<evidence type="ECO:0000256" key="2">
    <source>
        <dbReference type="SAM" id="Phobius"/>
    </source>
</evidence>
<name>A0ABD5NNI6_9EURY</name>